<sequence length="580" mass="63995">MADLLKQQGNKAFAEKQWDTAIDLFTQAIALDPTNHVLYSNRSGAYAAKKDWDNALVDADKCISISPNWSKGYARKGAALHGGHKYDEAIAAYEEGLKIEDSPGLRKGLQEVQQAKEAEAADEGAAGIGKIFRDPGMWAKLAANPKTAPLLNDPSFAAQLRMMQANPQLAGNAFNDPRMITVLGVLMGIDMQAFAREEGSDELPPGLKKEDAPAPSSSKPTPTPPKPSQPAADVKMADPEPEEPEEEDEEAIAKKSALAEKAKGNDSYKKREFDAAIESFKKAWELWPKDITFLTNLAAAQFEKGDYDGAIATCETAVEEARSLRADFKLIAKALGRIGTSYFKKEDYDNAIKYFQKSLTEHRTPDILNKLREAEKIKKESEIRAYINPELAEKAREEGNAKFKAGLFADSVAHYTEAIKRDPSDPRAYNNRAAAYTKLAALPEALKDAEEAIKVDPSFVKGHIRKSLVLHSMREYTKAMEAAQAAQDADVDKKHAREIDDQMQKISLAMYTQRAGETEEETLQRAMRDPEVASIMQDPVINQILQQAQQNPAALADHMKNPVVNAKIRKLIAAGIIRTR</sequence>
<dbReference type="InParanoid" id="G4TKB3"/>
<accession>G4TKB3</accession>
<dbReference type="InterPro" id="IPR006636">
    <property type="entry name" value="STI1_HS-bd"/>
</dbReference>
<protein>
    <submittedName>
        <fullName evidence="9">Probable stress-induced protein STI1</fullName>
    </submittedName>
</protein>
<dbReference type="FunFam" id="1.10.260.100:FF:000002">
    <property type="entry name" value="Stress-induced-phosphoprotein 1 (Hsp70/Hsp90-organizing)"/>
    <property type="match status" value="1"/>
</dbReference>
<gene>
    <name evidence="9" type="ORF">PIIN_05679</name>
</gene>
<dbReference type="SUPFAM" id="SSF48452">
    <property type="entry name" value="TPR-like"/>
    <property type="match status" value="3"/>
</dbReference>
<dbReference type="GO" id="GO:0051879">
    <property type="term" value="F:Hsp90 protein binding"/>
    <property type="evidence" value="ECO:0007669"/>
    <property type="project" value="TreeGrafter"/>
</dbReference>
<reference evidence="9 10" key="1">
    <citation type="journal article" date="2011" name="PLoS Pathog.">
        <title>Endophytic Life Strategies Decoded by Genome and Transcriptome Analyses of the Mutualistic Root Symbiont Piriformospora indica.</title>
        <authorList>
            <person name="Zuccaro A."/>
            <person name="Lahrmann U."/>
            <person name="Guldener U."/>
            <person name="Langen G."/>
            <person name="Pfiffi S."/>
            <person name="Biedenkopf D."/>
            <person name="Wong P."/>
            <person name="Samans B."/>
            <person name="Grimm C."/>
            <person name="Basiewicz M."/>
            <person name="Murat C."/>
            <person name="Martin F."/>
            <person name="Kogel K.H."/>
        </authorList>
    </citation>
    <scope>NUCLEOTIDE SEQUENCE [LARGE SCALE GENOMIC DNA]</scope>
    <source>
        <strain evidence="9 10">DSM 11827</strain>
    </source>
</reference>
<dbReference type="AlphaFoldDB" id="G4TKB3"/>
<evidence type="ECO:0000256" key="4">
    <source>
        <dbReference type="ARBA" id="ARBA00022803"/>
    </source>
</evidence>
<dbReference type="SMART" id="SM00727">
    <property type="entry name" value="STI1"/>
    <property type="match status" value="2"/>
</dbReference>
<dbReference type="FunFam" id="1.10.260.100:FF:000004">
    <property type="entry name" value="Putative stress-induced-phosphoprotein 1"/>
    <property type="match status" value="1"/>
</dbReference>
<dbReference type="InterPro" id="IPR041243">
    <property type="entry name" value="STI1/HOP_DP"/>
</dbReference>
<feature type="repeat" description="TPR" evidence="6">
    <location>
        <begin position="2"/>
        <end position="35"/>
    </location>
</feature>
<dbReference type="OMA" id="MYSAREN"/>
<feature type="repeat" description="TPR" evidence="6">
    <location>
        <begin position="426"/>
        <end position="459"/>
    </location>
</feature>
<dbReference type="Pfam" id="PF17830">
    <property type="entry name" value="STI1-HOP_DP"/>
    <property type="match status" value="2"/>
</dbReference>
<comment type="caution">
    <text evidence="9">The sequence shown here is derived from an EMBL/GenBank/DDBJ whole genome shotgun (WGS) entry which is preliminary data.</text>
</comment>
<dbReference type="GO" id="GO:0005737">
    <property type="term" value="C:cytoplasm"/>
    <property type="evidence" value="ECO:0007669"/>
    <property type="project" value="UniProtKB-SubCell"/>
</dbReference>
<keyword evidence="2" id="KW-0963">Cytoplasm</keyword>
<dbReference type="HOGENOM" id="CLU_000134_46_5_1"/>
<dbReference type="FunFam" id="1.25.40.10:FF:000020">
    <property type="entry name" value="Stress-induced phosphoprotein 1"/>
    <property type="match status" value="1"/>
</dbReference>
<dbReference type="OrthoDB" id="2423701at2759"/>
<dbReference type="PROSITE" id="PS50005">
    <property type="entry name" value="TPR"/>
    <property type="match status" value="4"/>
</dbReference>
<dbReference type="FunCoup" id="G4TKB3">
    <property type="interactions" value="540"/>
</dbReference>
<dbReference type="Gene3D" id="1.10.260.100">
    <property type="match status" value="2"/>
</dbReference>
<evidence type="ECO:0000256" key="2">
    <source>
        <dbReference type="ARBA" id="ARBA00022490"/>
    </source>
</evidence>
<dbReference type="EMBL" id="CAFZ01000133">
    <property type="protein sequence ID" value="CCA71744.1"/>
    <property type="molecule type" value="Genomic_DNA"/>
</dbReference>
<evidence type="ECO:0000256" key="3">
    <source>
        <dbReference type="ARBA" id="ARBA00022737"/>
    </source>
</evidence>
<evidence type="ECO:0000256" key="5">
    <source>
        <dbReference type="ARBA" id="ARBA00064323"/>
    </source>
</evidence>
<dbReference type="Pfam" id="PF13424">
    <property type="entry name" value="TPR_12"/>
    <property type="match status" value="1"/>
</dbReference>
<feature type="compositionally biased region" description="Acidic residues" evidence="7">
    <location>
        <begin position="239"/>
        <end position="250"/>
    </location>
</feature>
<keyword evidence="3" id="KW-0677">Repeat</keyword>
<evidence type="ECO:0000256" key="7">
    <source>
        <dbReference type="SAM" id="MobiDB-lite"/>
    </source>
</evidence>
<dbReference type="SMART" id="SM00028">
    <property type="entry name" value="TPR"/>
    <property type="match status" value="9"/>
</dbReference>
<comment type="subcellular location">
    <subcellularLocation>
        <location evidence="1">Cytoplasm</location>
    </subcellularLocation>
</comment>
<dbReference type="Gene3D" id="1.25.40.10">
    <property type="entry name" value="Tetratricopeptide repeat domain"/>
    <property type="match status" value="3"/>
</dbReference>
<evidence type="ECO:0000256" key="1">
    <source>
        <dbReference type="ARBA" id="ARBA00004496"/>
    </source>
</evidence>
<evidence type="ECO:0000313" key="9">
    <source>
        <dbReference type="EMBL" id="CCA71744.1"/>
    </source>
</evidence>
<feature type="repeat" description="TPR" evidence="6">
    <location>
        <begin position="257"/>
        <end position="290"/>
    </location>
</feature>
<dbReference type="GO" id="GO:0042030">
    <property type="term" value="F:ATPase inhibitor activity"/>
    <property type="evidence" value="ECO:0007669"/>
    <property type="project" value="UniProtKB-ARBA"/>
</dbReference>
<feature type="domain" description="STI1" evidence="8">
    <location>
        <begin position="529"/>
        <end position="568"/>
    </location>
</feature>
<dbReference type="eggNOG" id="KOG0548">
    <property type="taxonomic scope" value="Eukaryota"/>
</dbReference>
<evidence type="ECO:0000256" key="6">
    <source>
        <dbReference type="PROSITE-ProRule" id="PRU00339"/>
    </source>
</evidence>
<keyword evidence="4 6" id="KW-0802">TPR repeat</keyword>
<dbReference type="Pfam" id="PF13414">
    <property type="entry name" value="TPR_11"/>
    <property type="match status" value="1"/>
</dbReference>
<evidence type="ECO:0000259" key="8">
    <source>
        <dbReference type="SMART" id="SM00727"/>
    </source>
</evidence>
<dbReference type="PANTHER" id="PTHR22904:SF523">
    <property type="entry name" value="STRESS-INDUCED-PHOSPHOPROTEIN 1"/>
    <property type="match status" value="1"/>
</dbReference>
<keyword evidence="10" id="KW-1185">Reference proteome</keyword>
<dbReference type="STRING" id="1109443.G4TKB3"/>
<dbReference type="Proteomes" id="UP000007148">
    <property type="component" value="Unassembled WGS sequence"/>
</dbReference>
<feature type="domain" description="STI1" evidence="8">
    <location>
        <begin position="134"/>
        <end position="173"/>
    </location>
</feature>
<evidence type="ECO:0000313" key="10">
    <source>
        <dbReference type="Proteomes" id="UP000007148"/>
    </source>
</evidence>
<comment type="subunit">
    <text evidence="5">Part of a larger complex that includes HSP70, HSP90, and immunophilins.</text>
</comment>
<organism evidence="9 10">
    <name type="scientific">Serendipita indica (strain DSM 11827)</name>
    <name type="common">Root endophyte fungus</name>
    <name type="synonym">Piriformospora indica</name>
    <dbReference type="NCBI Taxonomy" id="1109443"/>
    <lineage>
        <taxon>Eukaryota</taxon>
        <taxon>Fungi</taxon>
        <taxon>Dikarya</taxon>
        <taxon>Basidiomycota</taxon>
        <taxon>Agaricomycotina</taxon>
        <taxon>Agaricomycetes</taxon>
        <taxon>Sebacinales</taxon>
        <taxon>Serendipitaceae</taxon>
        <taxon>Serendipita</taxon>
    </lineage>
</organism>
<dbReference type="PANTHER" id="PTHR22904">
    <property type="entry name" value="TPR REPEAT CONTAINING PROTEIN"/>
    <property type="match status" value="1"/>
</dbReference>
<dbReference type="FunFam" id="1.25.40.10:FF:000010">
    <property type="entry name" value="Stress-induced phosphoprotein 1"/>
    <property type="match status" value="1"/>
</dbReference>
<dbReference type="InterPro" id="IPR019734">
    <property type="entry name" value="TPR_rpt"/>
</dbReference>
<feature type="region of interest" description="Disordered" evidence="7">
    <location>
        <begin position="198"/>
        <end position="253"/>
    </location>
</feature>
<dbReference type="InterPro" id="IPR011990">
    <property type="entry name" value="TPR-like_helical_dom_sf"/>
</dbReference>
<name>G4TKB3_SERID</name>
<feature type="repeat" description="TPR" evidence="6">
    <location>
        <begin position="332"/>
        <end position="365"/>
    </location>
</feature>
<proteinExistence type="predicted"/>